<evidence type="ECO:0000313" key="4">
    <source>
        <dbReference type="Proteomes" id="UP001487740"/>
    </source>
</evidence>
<keyword evidence="4" id="KW-1185">Reference proteome</keyword>
<gene>
    <name evidence="3" type="ORF">O3P69_017952</name>
</gene>
<dbReference type="PANTHER" id="PTHR12358:SF111">
    <property type="entry name" value="CERAMIDE KINASE, ISOFORM A"/>
    <property type="match status" value="1"/>
</dbReference>
<evidence type="ECO:0000256" key="1">
    <source>
        <dbReference type="SAM" id="MobiDB-lite"/>
    </source>
</evidence>
<dbReference type="Pfam" id="PF00781">
    <property type="entry name" value="DAGK_cat"/>
    <property type="match status" value="1"/>
</dbReference>
<organism evidence="3 4">
    <name type="scientific">Scylla paramamosain</name>
    <name type="common">Mud crab</name>
    <dbReference type="NCBI Taxonomy" id="85552"/>
    <lineage>
        <taxon>Eukaryota</taxon>
        <taxon>Metazoa</taxon>
        <taxon>Ecdysozoa</taxon>
        <taxon>Arthropoda</taxon>
        <taxon>Crustacea</taxon>
        <taxon>Multicrustacea</taxon>
        <taxon>Malacostraca</taxon>
        <taxon>Eumalacostraca</taxon>
        <taxon>Eucarida</taxon>
        <taxon>Decapoda</taxon>
        <taxon>Pleocyemata</taxon>
        <taxon>Brachyura</taxon>
        <taxon>Eubrachyura</taxon>
        <taxon>Portunoidea</taxon>
        <taxon>Portunidae</taxon>
        <taxon>Portuninae</taxon>
        <taxon>Scylla</taxon>
    </lineage>
</organism>
<evidence type="ECO:0000313" key="3">
    <source>
        <dbReference type="EMBL" id="KAK8386884.1"/>
    </source>
</evidence>
<dbReference type="Gene3D" id="2.60.200.40">
    <property type="match status" value="1"/>
</dbReference>
<reference evidence="3 4" key="1">
    <citation type="submission" date="2023-03" db="EMBL/GenBank/DDBJ databases">
        <title>High-quality genome of Scylla paramamosain provides insights in environmental adaptation.</title>
        <authorList>
            <person name="Zhang L."/>
        </authorList>
    </citation>
    <scope>NUCLEOTIDE SEQUENCE [LARGE SCALE GENOMIC DNA]</scope>
    <source>
        <strain evidence="3">LZ_2023a</strain>
        <tissue evidence="3">Muscle</tissue>
    </source>
</reference>
<name>A0AAW0TGQ0_SCYPA</name>
<feature type="compositionally biased region" description="Pro residues" evidence="1">
    <location>
        <begin position="152"/>
        <end position="163"/>
    </location>
</feature>
<accession>A0AAW0TGQ0</accession>
<dbReference type="AlphaFoldDB" id="A0AAW0TGQ0"/>
<comment type="caution">
    <text evidence="3">The sequence shown here is derived from an EMBL/GenBank/DDBJ whole genome shotgun (WGS) entry which is preliminary data.</text>
</comment>
<dbReference type="SUPFAM" id="SSF111331">
    <property type="entry name" value="NAD kinase/diacylglycerol kinase-like"/>
    <property type="match status" value="1"/>
</dbReference>
<dbReference type="GO" id="GO:0001729">
    <property type="term" value="F:ceramide kinase activity"/>
    <property type="evidence" value="ECO:0007669"/>
    <property type="project" value="TreeGrafter"/>
</dbReference>
<protein>
    <recommendedName>
        <fullName evidence="2">DAGKc domain-containing protein</fullName>
    </recommendedName>
</protein>
<dbReference type="InterPro" id="IPR045363">
    <property type="entry name" value="CERK_C"/>
</dbReference>
<dbReference type="GO" id="GO:0005524">
    <property type="term" value="F:ATP binding"/>
    <property type="evidence" value="ECO:0007669"/>
    <property type="project" value="UniProtKB-KW"/>
</dbReference>
<sequence>MVISTPLTRTAATNCQDQTHLNVESEKRQTAGNYRLVGAAAAVPQTPSRVVRGRVADSTNTHQCGNGRSLCPPEDTPTAAMHLQGTFYILKKRCKVTLTEQCISWIPEGSPECYRRILISEVVGTWLCPCGSSRCRVRPHSSAHAPARHDPSPAPLTPASPAPPVLPMPQPVAKMSGSGLTLEYCERGGGRAGPTWRTRTVALMHPANEMVVAWHQAIRGLLSGLRQRPRRLLVVINPVGGKKQASSIYKRKVMPLFRRAEVEARVVKTEHRGHAQELMEDEANLEGMDGVVAVGGDGLVNEVVMGLMLVACRRAGINPHDPQVQLPATPLRLGIIPGGSTDALCHSTHGTSDVVTAALHIIMGDSRQVDVASVHRDDQLQHVATTMVSYGYFGDLLRTSERWRKLGPTRYLLSGVLQLFRNRFYEGQLKVRAPATPLAQPYDVNICSDRCNVCTKAAACSPTPGEWLQFTGRWSIVTSAVTSCACRLSPHGVSPAAHLGDGCADLVLVAGRSRCHTLSYLFRTAFTGNALSLDHVTFHRAQEVVFTPKAGAAESSWNCDGELLTEPKLRLRVHCQRVGLFSRGVEAVNEDPSKTPAPAKTVAV</sequence>
<dbReference type="Proteomes" id="UP001487740">
    <property type="component" value="Unassembled WGS sequence"/>
</dbReference>
<dbReference type="GO" id="GO:0016020">
    <property type="term" value="C:membrane"/>
    <property type="evidence" value="ECO:0007669"/>
    <property type="project" value="GOC"/>
</dbReference>
<dbReference type="InterPro" id="IPR050187">
    <property type="entry name" value="Lipid_Phosphate_FormReg"/>
</dbReference>
<dbReference type="PROSITE" id="PS50146">
    <property type="entry name" value="DAGK"/>
    <property type="match status" value="1"/>
</dbReference>
<feature type="region of interest" description="Disordered" evidence="1">
    <location>
        <begin position="139"/>
        <end position="163"/>
    </location>
</feature>
<dbReference type="Pfam" id="PF19280">
    <property type="entry name" value="CERK_C"/>
    <property type="match status" value="1"/>
</dbReference>
<dbReference type="InterPro" id="IPR001206">
    <property type="entry name" value="Diacylglycerol_kinase_cat_dom"/>
</dbReference>
<dbReference type="GO" id="GO:0006672">
    <property type="term" value="P:ceramide metabolic process"/>
    <property type="evidence" value="ECO:0007669"/>
    <property type="project" value="TreeGrafter"/>
</dbReference>
<dbReference type="SMART" id="SM00046">
    <property type="entry name" value="DAGKc"/>
    <property type="match status" value="1"/>
</dbReference>
<proteinExistence type="predicted"/>
<dbReference type="EMBL" id="JARAKH010000030">
    <property type="protein sequence ID" value="KAK8386884.1"/>
    <property type="molecule type" value="Genomic_DNA"/>
</dbReference>
<feature type="domain" description="DAGKc" evidence="2">
    <location>
        <begin position="227"/>
        <end position="378"/>
    </location>
</feature>
<evidence type="ECO:0000259" key="2">
    <source>
        <dbReference type="PROSITE" id="PS50146"/>
    </source>
</evidence>
<dbReference type="InterPro" id="IPR016064">
    <property type="entry name" value="NAD/diacylglycerol_kinase_sf"/>
</dbReference>
<dbReference type="PANTHER" id="PTHR12358">
    <property type="entry name" value="SPHINGOSINE KINASE"/>
    <property type="match status" value="1"/>
</dbReference>
<dbReference type="InterPro" id="IPR017438">
    <property type="entry name" value="ATP-NAD_kinase_N"/>
</dbReference>
<dbReference type="Gene3D" id="3.40.50.10330">
    <property type="entry name" value="Probable inorganic polyphosphate/atp-NAD kinase, domain 1"/>
    <property type="match status" value="1"/>
</dbReference>